<proteinExistence type="predicted"/>
<name>A0A7H8R5G5_TALRU</name>
<feature type="region of interest" description="Disordered" evidence="1">
    <location>
        <begin position="102"/>
        <end position="125"/>
    </location>
</feature>
<dbReference type="Proteomes" id="UP000509510">
    <property type="component" value="Chromosome IV"/>
</dbReference>
<evidence type="ECO:0000256" key="1">
    <source>
        <dbReference type="SAM" id="MobiDB-lite"/>
    </source>
</evidence>
<feature type="compositionally biased region" description="Low complexity" evidence="1">
    <location>
        <begin position="155"/>
        <end position="170"/>
    </location>
</feature>
<sequence length="607" mass="65668">MQFPKLTPLQSRFAATFAATVLLLVLYYALFTNSGGFAYALEVREIAPPAIVHDYPLLIEGRKPEEIVGRGTSGLTTLGNNQGKLSNINIGETQNWVFPKETVNGPKSSPPKGLPANITAPSSSTATSVVGDHELKKRANTVYISLNTCIKPSLNSTSPASSSASLPPLTVYISTSDNNQRPGPGKNADEQTEYTADQGYMGATIQASGDVYIGVSASNTSAFSGIYNYELGTSVDASYHSYEDSTNLYFVDSDIHSALLITDNVTQSDPGTPNYQEWMDIEPPFTIFANNINNSGIYGLERSYCALNQWSQIRKGNNAINTSMTSRGLGNEPKEQFYFTYLNSSSTYYGILGMDGNSTSSGNGVIGGGGKIWRAMNFTTKADDNCALLYNLDFCSQVAYAVPSNPDLDSTALAQIYDSNAQSYYQNFKNSLSLIPCNTSSISMYSLAVGCADCEAAYKQWLCAVTIPRCYDFSSDYSFLQPRNVGQAFFNGTKLPANHSLLQSPVTNASRNPLIDEKIKPGPYKEILPCQDLCNDLVRTCPAALGFSCPTGKLLNDSYGYRASNGDITCSYLGAAYYLNGGYRVDVNMSMGMFLAGFGLWLASALF</sequence>
<evidence type="ECO:0008006" key="5">
    <source>
        <dbReference type="Google" id="ProtNLM"/>
    </source>
</evidence>
<reference evidence="4" key="1">
    <citation type="submission" date="2020-06" db="EMBL/GenBank/DDBJ databases">
        <title>A chromosome-scale genome assembly of Talaromyces rugulosus W13939.</title>
        <authorList>
            <person name="Wang B."/>
            <person name="Guo L."/>
            <person name="Ye K."/>
            <person name="Wang L."/>
        </authorList>
    </citation>
    <scope>NUCLEOTIDE SEQUENCE [LARGE SCALE GENOMIC DNA]</scope>
    <source>
        <strain evidence="4">W13939</strain>
    </source>
</reference>
<dbReference type="GO" id="GO:0005262">
    <property type="term" value="F:calcium channel activity"/>
    <property type="evidence" value="ECO:0007669"/>
    <property type="project" value="InterPro"/>
</dbReference>
<keyword evidence="2" id="KW-1133">Transmembrane helix</keyword>
<dbReference type="GO" id="GO:0098703">
    <property type="term" value="P:calcium ion import across plasma membrane"/>
    <property type="evidence" value="ECO:0007669"/>
    <property type="project" value="InterPro"/>
</dbReference>
<dbReference type="RefSeq" id="XP_035347010.1">
    <property type="nucleotide sequence ID" value="XM_035491117.1"/>
</dbReference>
<feature type="transmembrane region" description="Helical" evidence="2">
    <location>
        <begin position="12"/>
        <end position="31"/>
    </location>
</feature>
<keyword evidence="4" id="KW-1185">Reference proteome</keyword>
<evidence type="ECO:0000313" key="3">
    <source>
        <dbReference type="EMBL" id="QKX60835.1"/>
    </source>
</evidence>
<dbReference type="AlphaFoldDB" id="A0A7H8R5G5"/>
<dbReference type="PANTHER" id="PTHR39142">
    <property type="entry name" value="MID1P"/>
    <property type="match status" value="1"/>
</dbReference>
<organism evidence="3 4">
    <name type="scientific">Talaromyces rugulosus</name>
    <name type="common">Penicillium rugulosum</name>
    <dbReference type="NCBI Taxonomy" id="121627"/>
    <lineage>
        <taxon>Eukaryota</taxon>
        <taxon>Fungi</taxon>
        <taxon>Dikarya</taxon>
        <taxon>Ascomycota</taxon>
        <taxon>Pezizomycotina</taxon>
        <taxon>Eurotiomycetes</taxon>
        <taxon>Eurotiomycetidae</taxon>
        <taxon>Eurotiales</taxon>
        <taxon>Trichocomaceae</taxon>
        <taxon>Talaromyces</taxon>
        <taxon>Talaromyces sect. Islandici</taxon>
    </lineage>
</organism>
<keyword evidence="2" id="KW-0472">Membrane</keyword>
<dbReference type="KEGG" id="trg:TRUGW13939_07981"/>
<dbReference type="OrthoDB" id="5405745at2759"/>
<accession>A0A7H8R5G5</accession>
<dbReference type="GeneID" id="55995470"/>
<dbReference type="PANTHER" id="PTHR39142:SF1">
    <property type="entry name" value="AEL197CP"/>
    <property type="match status" value="1"/>
</dbReference>
<dbReference type="InterPro" id="IPR024338">
    <property type="entry name" value="MID1/Yam8"/>
</dbReference>
<feature type="region of interest" description="Disordered" evidence="1">
    <location>
        <begin position="155"/>
        <end position="191"/>
    </location>
</feature>
<dbReference type="EMBL" id="CP055901">
    <property type="protein sequence ID" value="QKX60835.1"/>
    <property type="molecule type" value="Genomic_DNA"/>
</dbReference>
<keyword evidence="2" id="KW-0812">Transmembrane</keyword>
<feature type="compositionally biased region" description="Polar residues" evidence="1">
    <location>
        <begin position="172"/>
        <end position="181"/>
    </location>
</feature>
<evidence type="ECO:0000256" key="2">
    <source>
        <dbReference type="SAM" id="Phobius"/>
    </source>
</evidence>
<evidence type="ECO:0000313" key="4">
    <source>
        <dbReference type="Proteomes" id="UP000509510"/>
    </source>
</evidence>
<gene>
    <name evidence="3" type="ORF">TRUGW13939_07981</name>
</gene>
<dbReference type="Pfam" id="PF12929">
    <property type="entry name" value="Mid1"/>
    <property type="match status" value="1"/>
</dbReference>
<protein>
    <recommendedName>
        <fullName evidence="5">FZ domain-containing protein</fullName>
    </recommendedName>
</protein>